<dbReference type="GO" id="GO:0016301">
    <property type="term" value="F:kinase activity"/>
    <property type="evidence" value="ECO:0007669"/>
    <property type="project" value="UniProtKB-KW"/>
</dbReference>
<evidence type="ECO:0000256" key="1">
    <source>
        <dbReference type="ARBA" id="ARBA00022679"/>
    </source>
</evidence>
<evidence type="ECO:0000313" key="4">
    <source>
        <dbReference type="EMBL" id="GAA5502759.1"/>
    </source>
</evidence>
<dbReference type="InterPro" id="IPR036388">
    <property type="entry name" value="WH-like_DNA-bd_sf"/>
</dbReference>
<dbReference type="SUPFAM" id="SSF53613">
    <property type="entry name" value="Ribokinase-like"/>
    <property type="match status" value="1"/>
</dbReference>
<dbReference type="Proteomes" id="UP001458946">
    <property type="component" value="Unassembled WGS sequence"/>
</dbReference>
<dbReference type="PANTHER" id="PTHR42909:SF4">
    <property type="entry name" value="CARBOHYDRATE KINASE, PFKB FAMILY"/>
    <property type="match status" value="1"/>
</dbReference>
<feature type="domain" description="Carbohydrate kinase PfkB" evidence="3">
    <location>
        <begin position="63"/>
        <end position="351"/>
    </location>
</feature>
<comment type="caution">
    <text evidence="4">The sequence shown here is derived from an EMBL/GenBank/DDBJ whole genome shotgun (WGS) entry which is preliminary data.</text>
</comment>
<organism evidence="4 5">
    <name type="scientific">Deinococcus xinjiangensis</name>
    <dbReference type="NCBI Taxonomy" id="457454"/>
    <lineage>
        <taxon>Bacteria</taxon>
        <taxon>Thermotogati</taxon>
        <taxon>Deinococcota</taxon>
        <taxon>Deinococci</taxon>
        <taxon>Deinococcales</taxon>
        <taxon>Deinococcaceae</taxon>
        <taxon>Deinococcus</taxon>
    </lineage>
</organism>
<dbReference type="EMBL" id="BAABRN010000029">
    <property type="protein sequence ID" value="GAA5502759.1"/>
    <property type="molecule type" value="Genomic_DNA"/>
</dbReference>
<dbReference type="InterPro" id="IPR029056">
    <property type="entry name" value="Ribokinase-like"/>
</dbReference>
<dbReference type="PROSITE" id="PS00583">
    <property type="entry name" value="PFKB_KINASES_1"/>
    <property type="match status" value="1"/>
</dbReference>
<dbReference type="SUPFAM" id="SSF46785">
    <property type="entry name" value="Winged helix' DNA-binding domain"/>
    <property type="match status" value="1"/>
</dbReference>
<name>A0ABP9VBZ9_9DEIO</name>
<protein>
    <submittedName>
        <fullName evidence="4">Pseudouridine kinase</fullName>
    </submittedName>
</protein>
<dbReference type="Pfam" id="PF00294">
    <property type="entry name" value="PfkB"/>
    <property type="match status" value="1"/>
</dbReference>
<dbReference type="CDD" id="cd01941">
    <property type="entry name" value="YeiC_kinase_like"/>
    <property type="match status" value="1"/>
</dbReference>
<dbReference type="Gene3D" id="1.10.10.10">
    <property type="entry name" value="Winged helix-like DNA-binding domain superfamily/Winged helix DNA-binding domain"/>
    <property type="match status" value="1"/>
</dbReference>
<dbReference type="Gene3D" id="3.40.1190.20">
    <property type="match status" value="1"/>
</dbReference>
<evidence type="ECO:0000256" key="2">
    <source>
        <dbReference type="ARBA" id="ARBA00022777"/>
    </source>
</evidence>
<dbReference type="InterPro" id="IPR002173">
    <property type="entry name" value="Carboh/pur_kinase_PfkB_CS"/>
</dbReference>
<keyword evidence="1" id="KW-0808">Transferase</keyword>
<reference evidence="4 5" key="1">
    <citation type="submission" date="2024-02" db="EMBL/GenBank/DDBJ databases">
        <title>Deinococcus xinjiangensis NBRC 107630.</title>
        <authorList>
            <person name="Ichikawa N."/>
            <person name="Katano-Makiyama Y."/>
            <person name="Hidaka K."/>
        </authorList>
    </citation>
    <scope>NUCLEOTIDE SEQUENCE [LARGE SCALE GENOMIC DNA]</scope>
    <source>
        <strain evidence="4 5">NBRC 107630</strain>
    </source>
</reference>
<gene>
    <name evidence="4" type="primary">psuK</name>
    <name evidence="4" type="ORF">Dxin01_02504</name>
</gene>
<sequence length="372" mass="38753">MPLTPREQELLDLIRESPMSTPAELARRLGTTRSAVNVHVSSLLRKGALLGRGYMLPAAPEKGVVVVGGANMDFKSRTAERAIPATSNIGHSSQSAGGVGRNIAENLARLGVSVQLIAAVGRDPLGQSLLSQTEAAGVGVRGVLEVEQGPTGTYNAVLDENGELLIAVADMRVTDELTPAVLESKRALLGAAAWIVADGNLPANTLHALLERYSGSARVVYEPVSVPKAAHLEKALRSGHAPYMVTPNVAELAALVGRDLPDTPAALRGAAEELHAQGVEVVWVRRGKQGSLLSTPQAVHELSAAPAAVVDVTGAGDAMLATFLAALLSGQSLAEAARWGHAAAALTVESQWTVLPELSLELVKEKALGLRR</sequence>
<dbReference type="Pfam" id="PF13412">
    <property type="entry name" value="HTH_24"/>
    <property type="match status" value="1"/>
</dbReference>
<evidence type="ECO:0000259" key="3">
    <source>
        <dbReference type="Pfam" id="PF00294"/>
    </source>
</evidence>
<accession>A0ABP9VBZ9</accession>
<keyword evidence="2 4" id="KW-0418">Kinase</keyword>
<keyword evidence="5" id="KW-1185">Reference proteome</keyword>
<dbReference type="PANTHER" id="PTHR42909">
    <property type="entry name" value="ZGC:136858"/>
    <property type="match status" value="1"/>
</dbReference>
<evidence type="ECO:0000313" key="5">
    <source>
        <dbReference type="Proteomes" id="UP001458946"/>
    </source>
</evidence>
<dbReference type="RefSeq" id="WP_353542723.1">
    <property type="nucleotide sequence ID" value="NZ_BAABRN010000029.1"/>
</dbReference>
<dbReference type="InterPro" id="IPR036390">
    <property type="entry name" value="WH_DNA-bd_sf"/>
</dbReference>
<dbReference type="InterPro" id="IPR011611">
    <property type="entry name" value="PfkB_dom"/>
</dbReference>
<proteinExistence type="predicted"/>